<evidence type="ECO:0008006" key="3">
    <source>
        <dbReference type="Google" id="ProtNLM"/>
    </source>
</evidence>
<protein>
    <recommendedName>
        <fullName evidence="3">SAM domain-containing protein</fullName>
    </recommendedName>
</protein>
<dbReference type="Proteomes" id="UP000177625">
    <property type="component" value="Unassembled WGS sequence"/>
</dbReference>
<evidence type="ECO:0000313" key="1">
    <source>
        <dbReference type="EMBL" id="CZT45720.1"/>
    </source>
</evidence>
<organism evidence="1 2">
    <name type="scientific">Rhynchosporium secalis</name>
    <name type="common">Barley scald fungus</name>
    <dbReference type="NCBI Taxonomy" id="38038"/>
    <lineage>
        <taxon>Eukaryota</taxon>
        <taxon>Fungi</taxon>
        <taxon>Dikarya</taxon>
        <taxon>Ascomycota</taxon>
        <taxon>Pezizomycotina</taxon>
        <taxon>Leotiomycetes</taxon>
        <taxon>Helotiales</taxon>
        <taxon>Ploettnerulaceae</taxon>
        <taxon>Rhynchosporium</taxon>
    </lineage>
</organism>
<sequence length="160" mass="17911">MSPSPIRKVFKLLNDMVGGFGNEVIGTEMPPPPSYESIDHDPSNYKLIPQPRFPLRLYNPSQPPRIVATDVPQWNWSTTECKEWLVAVLMDLMDWDALAAARQADHLHGHGPNLYLSTPESWIDLLGVDNGKGIYAMLVGCRRRKGAVPQGVRIWHGVGQ</sequence>
<name>A0A1E1M9E4_RHYSE</name>
<dbReference type="EMBL" id="FJVC01000220">
    <property type="protein sequence ID" value="CZT45720.1"/>
    <property type="molecule type" value="Genomic_DNA"/>
</dbReference>
<keyword evidence="2" id="KW-1185">Reference proteome</keyword>
<gene>
    <name evidence="1" type="ORF">RSE6_06052</name>
</gene>
<evidence type="ECO:0000313" key="2">
    <source>
        <dbReference type="Proteomes" id="UP000177625"/>
    </source>
</evidence>
<accession>A0A1E1M9E4</accession>
<proteinExistence type="predicted"/>
<dbReference type="AlphaFoldDB" id="A0A1E1M9E4"/>
<reference evidence="2" key="1">
    <citation type="submission" date="2016-03" db="EMBL/GenBank/DDBJ databases">
        <authorList>
            <person name="Guldener U."/>
        </authorList>
    </citation>
    <scope>NUCLEOTIDE SEQUENCE [LARGE SCALE GENOMIC DNA]</scope>
</reference>